<evidence type="ECO:0000256" key="4">
    <source>
        <dbReference type="ARBA" id="ARBA00022741"/>
    </source>
</evidence>
<keyword evidence="10" id="KW-1185">Reference proteome</keyword>
<dbReference type="GO" id="GO:0005524">
    <property type="term" value="F:ATP binding"/>
    <property type="evidence" value="ECO:0007669"/>
    <property type="project" value="UniProtKB-KW"/>
</dbReference>
<comment type="subcellular location">
    <subcellularLocation>
        <location evidence="1">Cytoplasm</location>
        <location evidence="1">Cytoskeleton</location>
    </subcellularLocation>
</comment>
<dbReference type="Gene3D" id="3.90.640.10">
    <property type="entry name" value="Actin, Chain A, domain 4"/>
    <property type="match status" value="1"/>
</dbReference>
<keyword evidence="4" id="KW-0547">Nucleotide-binding</keyword>
<dbReference type="GO" id="GO:0005856">
    <property type="term" value="C:cytoskeleton"/>
    <property type="evidence" value="ECO:0007669"/>
    <property type="project" value="UniProtKB-SubCell"/>
</dbReference>
<evidence type="ECO:0000256" key="7">
    <source>
        <dbReference type="RuleBase" id="RU000487"/>
    </source>
</evidence>
<dbReference type="PANTHER" id="PTHR11937">
    <property type="entry name" value="ACTIN"/>
    <property type="match status" value="1"/>
</dbReference>
<dbReference type="InterPro" id="IPR043129">
    <property type="entry name" value="ATPase_NBD"/>
</dbReference>
<evidence type="ECO:0000256" key="2">
    <source>
        <dbReference type="ARBA" id="ARBA00006752"/>
    </source>
</evidence>
<gene>
    <name evidence="9" type="primary">Act2</name>
    <name evidence="9" type="ORF">GTO95_0006530</name>
</gene>
<keyword evidence="3" id="KW-0963">Cytoplasm</keyword>
<proteinExistence type="inferred from homology"/>
<feature type="non-terminal residue" evidence="9">
    <location>
        <position position="1"/>
    </location>
</feature>
<dbReference type="FunFam" id="3.30.420.40:FF:000148">
    <property type="entry name" value="Actin, alpha skeletal muscle"/>
    <property type="match status" value="1"/>
</dbReference>
<dbReference type="Gene3D" id="3.30.420.40">
    <property type="match status" value="2"/>
</dbReference>
<evidence type="ECO:0000256" key="6">
    <source>
        <dbReference type="ARBA" id="ARBA00023212"/>
    </source>
</evidence>
<dbReference type="Proteomes" id="UP000736164">
    <property type="component" value="Unassembled WGS sequence"/>
</dbReference>
<comment type="caution">
    <text evidence="9">The sequence shown here is derived from an EMBL/GenBank/DDBJ whole genome shotgun (WGS) entry which is preliminary data.</text>
</comment>
<reference evidence="9" key="1">
    <citation type="journal article" date="2021" name="Cell">
        <title>Tracing the genetic footprints of vertebrate landing in non-teleost ray-finned fishes.</title>
        <authorList>
            <person name="Bi X."/>
            <person name="Wang K."/>
            <person name="Yang L."/>
            <person name="Pan H."/>
            <person name="Jiang H."/>
            <person name="Wei Q."/>
            <person name="Fang M."/>
            <person name="Yu H."/>
            <person name="Zhu C."/>
            <person name="Cai Y."/>
            <person name="He Y."/>
            <person name="Gan X."/>
            <person name="Zeng H."/>
            <person name="Yu D."/>
            <person name="Zhu Y."/>
            <person name="Jiang H."/>
            <person name="Qiu Q."/>
            <person name="Yang H."/>
            <person name="Zhang Y.E."/>
            <person name="Wang W."/>
            <person name="Zhu M."/>
            <person name="He S."/>
            <person name="Zhang G."/>
        </authorList>
    </citation>
    <scope>NUCLEOTIDE SEQUENCE</scope>
    <source>
        <strain evidence="9">Allg_001</strain>
    </source>
</reference>
<evidence type="ECO:0000256" key="1">
    <source>
        <dbReference type="ARBA" id="ARBA00004245"/>
    </source>
</evidence>
<dbReference type="AlphaFoldDB" id="A0A8J7NPX0"/>
<dbReference type="PRINTS" id="PR00190">
    <property type="entry name" value="ACTIN"/>
</dbReference>
<sequence>MSAKTPATNQHTTAFSESAVVSEDRGDDFKQTVAIVLDSGSGYTKAGFSGDERPQTMIKSSTGMFIGNRWNTKKSEELDYYIGHNIPRKDLVMKKPITHGIVTDWDALEKLWHHVFYRELQVCPEEHGILVTDPPFTPSTNREKTAEVLFEGFEVPAIYLAPQSVLSIYSYGRLTGLVVDSGSGCTYVSPVYNGYCLPHATSRLDLAGQALNEHLSKLAAEAGHCFSSKGISIVQDMKEKCCYVSEDLGKELRSEEQGYLMDYLLPDGNTITLGSQRFLCPEILFCPSTVGVSQPGMHIMAMNSLKKCATEHQAVMMKNVAACGGSSLLPGFSERLKTEMLKLVPQGSPVTVLSGPHRQFSSWVGGSIITCLSSFQSMWVKKQEYMERGPTIMHSKCY</sequence>
<name>A0A8J7NPX0_ATRSP</name>
<organism evidence="9 10">
    <name type="scientific">Atractosteus spatula</name>
    <name type="common">Alligator gar</name>
    <name type="synonym">Lepisosteus spatula</name>
    <dbReference type="NCBI Taxonomy" id="7917"/>
    <lineage>
        <taxon>Eukaryota</taxon>
        <taxon>Metazoa</taxon>
        <taxon>Chordata</taxon>
        <taxon>Craniata</taxon>
        <taxon>Vertebrata</taxon>
        <taxon>Euteleostomi</taxon>
        <taxon>Actinopterygii</taxon>
        <taxon>Neopterygii</taxon>
        <taxon>Holostei</taxon>
        <taxon>Semionotiformes</taxon>
        <taxon>Lepisosteidae</taxon>
        <taxon>Atractosteus</taxon>
    </lineage>
</organism>
<dbReference type="SMART" id="SM00268">
    <property type="entry name" value="ACTIN"/>
    <property type="match status" value="1"/>
</dbReference>
<dbReference type="InterPro" id="IPR004000">
    <property type="entry name" value="Actin"/>
</dbReference>
<dbReference type="Pfam" id="PF00022">
    <property type="entry name" value="Actin"/>
    <property type="match status" value="1"/>
</dbReference>
<dbReference type="SUPFAM" id="SSF53067">
    <property type="entry name" value="Actin-like ATPase domain"/>
    <property type="match status" value="2"/>
</dbReference>
<keyword evidence="5" id="KW-0067">ATP-binding</keyword>
<evidence type="ECO:0000313" key="9">
    <source>
        <dbReference type="EMBL" id="MBN3316065.1"/>
    </source>
</evidence>
<dbReference type="FunFam" id="3.90.640.10:FF:000007">
    <property type="entry name" value="Actin like 7B"/>
    <property type="match status" value="1"/>
</dbReference>
<keyword evidence="6" id="KW-0206">Cytoskeleton</keyword>
<comment type="similarity">
    <text evidence="2 7">Belongs to the actin family.</text>
</comment>
<evidence type="ECO:0000256" key="5">
    <source>
        <dbReference type="ARBA" id="ARBA00022840"/>
    </source>
</evidence>
<feature type="compositionally biased region" description="Polar residues" evidence="8">
    <location>
        <begin position="1"/>
        <end position="16"/>
    </location>
</feature>
<evidence type="ECO:0000313" key="10">
    <source>
        <dbReference type="Proteomes" id="UP000736164"/>
    </source>
</evidence>
<feature type="region of interest" description="Disordered" evidence="8">
    <location>
        <begin position="1"/>
        <end position="21"/>
    </location>
</feature>
<dbReference type="EMBL" id="JAAWVO010026885">
    <property type="protein sequence ID" value="MBN3316065.1"/>
    <property type="molecule type" value="Genomic_DNA"/>
</dbReference>
<evidence type="ECO:0000256" key="3">
    <source>
        <dbReference type="ARBA" id="ARBA00022490"/>
    </source>
</evidence>
<accession>A0A8J7NPX0</accession>
<protein>
    <submittedName>
        <fullName evidence="9">ACT2 protein</fullName>
    </submittedName>
</protein>
<feature type="non-terminal residue" evidence="9">
    <location>
        <position position="398"/>
    </location>
</feature>
<evidence type="ECO:0000256" key="8">
    <source>
        <dbReference type="SAM" id="MobiDB-lite"/>
    </source>
</evidence>